<feature type="compositionally biased region" description="Acidic residues" evidence="5">
    <location>
        <begin position="361"/>
        <end position="392"/>
    </location>
</feature>
<dbReference type="Gene3D" id="3.30.470.160">
    <property type="entry name" value="Inositol polyphosphate kinase"/>
    <property type="match status" value="1"/>
</dbReference>
<dbReference type="GO" id="GO:0046854">
    <property type="term" value="P:phosphatidylinositol phosphate biosynthetic process"/>
    <property type="evidence" value="ECO:0007669"/>
    <property type="project" value="TreeGrafter"/>
</dbReference>
<dbReference type="GO" id="GO:0005737">
    <property type="term" value="C:cytoplasm"/>
    <property type="evidence" value="ECO:0007669"/>
    <property type="project" value="TreeGrafter"/>
</dbReference>
<evidence type="ECO:0000256" key="1">
    <source>
        <dbReference type="ARBA" id="ARBA00007374"/>
    </source>
</evidence>
<feature type="region of interest" description="Disordered" evidence="5">
    <location>
        <begin position="354"/>
        <end position="433"/>
    </location>
</feature>
<dbReference type="GO" id="GO:0005634">
    <property type="term" value="C:nucleus"/>
    <property type="evidence" value="ECO:0007669"/>
    <property type="project" value="TreeGrafter"/>
</dbReference>
<gene>
    <name evidence="6" type="ORF">F5878DRAFT_629604</name>
</gene>
<comment type="caution">
    <text evidence="6">The sequence shown here is derived from an EMBL/GenBank/DDBJ whole genome shotgun (WGS) entry which is preliminary data.</text>
</comment>
<dbReference type="SUPFAM" id="SSF56104">
    <property type="entry name" value="SAICAR synthase-like"/>
    <property type="match status" value="1"/>
</dbReference>
<sequence>MSSSFSQVGGHTDSIHPNEDGSLLIKPCLPLEYEFYSMMEQARAMDTMRASEALRGDATTMTTTTTTLDEHTIRALGNLKRLSRFVPQFYGTLTEGSIDVDSLNANANNEGPHLNLSDEETPPKQLLVLSNLHHPFHKPNILDLKLGTVLYDALDPSCTEDKKARMIRTARETTSGECGVRLTGFQVHPQPSVSISDATSLAPVITTKAYGKSLQKEQLPEGIRRVFPVLEESISLSVPPTLSGSTSTSGSATPIFGGLLIAPTSSSFLDIPSSAFDVPKTPPLPRTDLGLPSSTLLPILHAIHTSVKHLHTIMKEIEIRMVGGSLLVVWEGDQERAQEGVEWMREKERMIRERMERGSGDENDEEYYSEDEEEDQDTTSEEEEEDQDEAFDDTSYPDPSEASKKISNSNGSRQQFSKPSQPSREEPKRKPSAPYTISLIDFAHTRFVPGQGPDVGVLLGLDTFAGLLEGRIREVEELGNNS</sequence>
<name>A0AA38P2D3_9AGAR</name>
<dbReference type="Proteomes" id="UP001163846">
    <property type="component" value="Unassembled WGS sequence"/>
</dbReference>
<evidence type="ECO:0000256" key="3">
    <source>
        <dbReference type="ARBA" id="ARBA00022777"/>
    </source>
</evidence>
<protein>
    <recommendedName>
        <fullName evidence="4">Kinase</fullName>
        <ecNumber evidence="4">2.7.-.-</ecNumber>
    </recommendedName>
</protein>
<dbReference type="InterPro" id="IPR005522">
    <property type="entry name" value="IPK"/>
</dbReference>
<dbReference type="GO" id="GO:0000824">
    <property type="term" value="F:inositol-1,4,5,6-tetrakisphosphate 3-kinase activity"/>
    <property type="evidence" value="ECO:0007669"/>
    <property type="project" value="TreeGrafter"/>
</dbReference>
<comment type="similarity">
    <text evidence="1 4">Belongs to the inositol phosphokinase (IPK) family.</text>
</comment>
<feature type="compositionally biased region" description="Polar residues" evidence="5">
    <location>
        <begin position="405"/>
        <end position="422"/>
    </location>
</feature>
<dbReference type="EC" id="2.7.-.-" evidence="4"/>
<evidence type="ECO:0000256" key="4">
    <source>
        <dbReference type="RuleBase" id="RU363090"/>
    </source>
</evidence>
<keyword evidence="3 4" id="KW-0418">Kinase</keyword>
<dbReference type="GO" id="GO:0032958">
    <property type="term" value="P:inositol phosphate biosynthetic process"/>
    <property type="evidence" value="ECO:0007669"/>
    <property type="project" value="InterPro"/>
</dbReference>
<accession>A0AA38P2D3</accession>
<evidence type="ECO:0000313" key="7">
    <source>
        <dbReference type="Proteomes" id="UP001163846"/>
    </source>
</evidence>
<feature type="region of interest" description="Disordered" evidence="5">
    <location>
        <begin position="1"/>
        <end position="21"/>
    </location>
</feature>
<dbReference type="EMBL" id="MU806482">
    <property type="protein sequence ID" value="KAJ3834808.1"/>
    <property type="molecule type" value="Genomic_DNA"/>
</dbReference>
<dbReference type="AlphaFoldDB" id="A0AA38P2D3"/>
<keyword evidence="2 4" id="KW-0808">Transferase</keyword>
<dbReference type="InterPro" id="IPR038286">
    <property type="entry name" value="IPK_sf"/>
</dbReference>
<evidence type="ECO:0000313" key="6">
    <source>
        <dbReference type="EMBL" id="KAJ3834808.1"/>
    </source>
</evidence>
<dbReference type="GO" id="GO:0008440">
    <property type="term" value="F:inositol-1,4,5-trisphosphate 3-kinase activity"/>
    <property type="evidence" value="ECO:0007669"/>
    <property type="project" value="TreeGrafter"/>
</dbReference>
<dbReference type="PANTHER" id="PTHR12400">
    <property type="entry name" value="INOSITOL POLYPHOSPHATE KINASE"/>
    <property type="match status" value="1"/>
</dbReference>
<dbReference type="Pfam" id="PF03770">
    <property type="entry name" value="IPK"/>
    <property type="match status" value="2"/>
</dbReference>
<reference evidence="6" key="1">
    <citation type="submission" date="2022-08" db="EMBL/GenBank/DDBJ databases">
        <authorList>
            <consortium name="DOE Joint Genome Institute"/>
            <person name="Min B."/>
            <person name="Riley R."/>
            <person name="Sierra-Patev S."/>
            <person name="Naranjo-Ortiz M."/>
            <person name="Looney B."/>
            <person name="Konkel Z."/>
            <person name="Slot J.C."/>
            <person name="Sakamoto Y."/>
            <person name="Steenwyk J.L."/>
            <person name="Rokas A."/>
            <person name="Carro J."/>
            <person name="Camarero S."/>
            <person name="Ferreira P."/>
            <person name="Molpeceres G."/>
            <person name="Ruiz-Duenas F.J."/>
            <person name="Serrano A."/>
            <person name="Henrissat B."/>
            <person name="Drula E."/>
            <person name="Hughes K.W."/>
            <person name="Mata J.L."/>
            <person name="Ishikawa N.K."/>
            <person name="Vargas-Isla R."/>
            <person name="Ushijima S."/>
            <person name="Smith C.A."/>
            <person name="Ahrendt S."/>
            <person name="Andreopoulos W."/>
            <person name="He G."/>
            <person name="Labutti K."/>
            <person name="Lipzen A."/>
            <person name="Ng V."/>
            <person name="Sandor L."/>
            <person name="Barry K."/>
            <person name="Martinez A.T."/>
            <person name="Xiao Y."/>
            <person name="Gibbons J.G."/>
            <person name="Terashima K."/>
            <person name="Hibbett D.S."/>
            <person name="Grigoriev I.V."/>
        </authorList>
    </citation>
    <scope>NUCLEOTIDE SEQUENCE</scope>
    <source>
        <strain evidence="6">TFB9207</strain>
    </source>
</reference>
<dbReference type="PANTHER" id="PTHR12400:SF108">
    <property type="entry name" value="KINASE"/>
    <property type="match status" value="1"/>
</dbReference>
<evidence type="ECO:0000256" key="5">
    <source>
        <dbReference type="SAM" id="MobiDB-lite"/>
    </source>
</evidence>
<proteinExistence type="inferred from homology"/>
<keyword evidence="7" id="KW-1185">Reference proteome</keyword>
<organism evidence="6 7">
    <name type="scientific">Lentinula raphanica</name>
    <dbReference type="NCBI Taxonomy" id="153919"/>
    <lineage>
        <taxon>Eukaryota</taxon>
        <taxon>Fungi</taxon>
        <taxon>Dikarya</taxon>
        <taxon>Basidiomycota</taxon>
        <taxon>Agaricomycotina</taxon>
        <taxon>Agaricomycetes</taxon>
        <taxon>Agaricomycetidae</taxon>
        <taxon>Agaricales</taxon>
        <taxon>Marasmiineae</taxon>
        <taxon>Omphalotaceae</taxon>
        <taxon>Lentinula</taxon>
    </lineage>
</organism>
<evidence type="ECO:0000256" key="2">
    <source>
        <dbReference type="ARBA" id="ARBA00022679"/>
    </source>
</evidence>